<evidence type="ECO:0000313" key="2">
    <source>
        <dbReference type="Proteomes" id="UP000663823"/>
    </source>
</evidence>
<organism evidence="1 2">
    <name type="scientific">Rotaria sordida</name>
    <dbReference type="NCBI Taxonomy" id="392033"/>
    <lineage>
        <taxon>Eukaryota</taxon>
        <taxon>Metazoa</taxon>
        <taxon>Spiralia</taxon>
        <taxon>Gnathifera</taxon>
        <taxon>Rotifera</taxon>
        <taxon>Eurotatoria</taxon>
        <taxon>Bdelloidea</taxon>
        <taxon>Philodinida</taxon>
        <taxon>Philodinidae</taxon>
        <taxon>Rotaria</taxon>
    </lineage>
</organism>
<evidence type="ECO:0000313" key="1">
    <source>
        <dbReference type="EMBL" id="CAF4096004.1"/>
    </source>
</evidence>
<name>A0A819UPQ3_9BILA</name>
<accession>A0A819UPQ3</accession>
<dbReference type="EMBL" id="CAJOAX010011566">
    <property type="protein sequence ID" value="CAF4096004.1"/>
    <property type="molecule type" value="Genomic_DNA"/>
</dbReference>
<comment type="caution">
    <text evidence="1">The sequence shown here is derived from an EMBL/GenBank/DDBJ whole genome shotgun (WGS) entry which is preliminary data.</text>
</comment>
<protein>
    <submittedName>
        <fullName evidence="1">Uncharacterized protein</fullName>
    </submittedName>
</protein>
<reference evidence="1" key="1">
    <citation type="submission" date="2021-02" db="EMBL/GenBank/DDBJ databases">
        <authorList>
            <person name="Nowell W R."/>
        </authorList>
    </citation>
    <scope>NUCLEOTIDE SEQUENCE</scope>
</reference>
<feature type="non-terminal residue" evidence="1">
    <location>
        <position position="1"/>
    </location>
</feature>
<sequence length="79" mass="9094">TSNEQKASIRFQCESSMSIGRIHEIVCQLWKLNKRFYHLTLDNDSNIDEDYSLDDIGESINNLQLKLIAIADVKCAITY</sequence>
<gene>
    <name evidence="1" type="ORF">OTI717_LOCUS33917</name>
</gene>
<dbReference type="AlphaFoldDB" id="A0A819UPQ3"/>
<proteinExistence type="predicted"/>
<dbReference type="Proteomes" id="UP000663823">
    <property type="component" value="Unassembled WGS sequence"/>
</dbReference>